<evidence type="ECO:0000256" key="2">
    <source>
        <dbReference type="SAM" id="MobiDB-lite"/>
    </source>
</evidence>
<organism evidence="4 5">
    <name type="scientific">Tetraparma gracilis</name>
    <dbReference type="NCBI Taxonomy" id="2962635"/>
    <lineage>
        <taxon>Eukaryota</taxon>
        <taxon>Sar</taxon>
        <taxon>Stramenopiles</taxon>
        <taxon>Ochrophyta</taxon>
        <taxon>Bolidophyceae</taxon>
        <taxon>Parmales</taxon>
        <taxon>Triparmaceae</taxon>
        <taxon>Tetraparma</taxon>
    </lineage>
</organism>
<evidence type="ECO:0000313" key="4">
    <source>
        <dbReference type="EMBL" id="GMI30343.1"/>
    </source>
</evidence>
<feature type="compositionally biased region" description="Gly residues" evidence="2">
    <location>
        <begin position="538"/>
        <end position="554"/>
    </location>
</feature>
<feature type="transmembrane region" description="Helical" evidence="3">
    <location>
        <begin position="93"/>
        <end position="114"/>
    </location>
</feature>
<keyword evidence="3" id="KW-1133">Transmembrane helix</keyword>
<feature type="transmembrane region" description="Helical" evidence="3">
    <location>
        <begin position="443"/>
        <end position="469"/>
    </location>
</feature>
<feature type="transmembrane region" description="Helical" evidence="3">
    <location>
        <begin position="194"/>
        <end position="217"/>
    </location>
</feature>
<protein>
    <recommendedName>
        <fullName evidence="6">Protein DETOXIFICATION</fullName>
    </recommendedName>
</protein>
<dbReference type="PANTHER" id="PTHR11206">
    <property type="entry name" value="MULTIDRUG RESISTANCE PROTEIN"/>
    <property type="match status" value="1"/>
</dbReference>
<gene>
    <name evidence="4" type="ORF">TeGR_g9160</name>
</gene>
<feature type="transmembrane region" description="Helical" evidence="3">
    <location>
        <begin position="372"/>
        <end position="396"/>
    </location>
</feature>
<name>A0ABQ6MQV3_9STRA</name>
<reference evidence="4 5" key="1">
    <citation type="journal article" date="2023" name="Commun. Biol.">
        <title>Genome analysis of Parmales, the sister group of diatoms, reveals the evolutionary specialization of diatoms from phago-mixotrophs to photoautotrophs.</title>
        <authorList>
            <person name="Ban H."/>
            <person name="Sato S."/>
            <person name="Yoshikawa S."/>
            <person name="Yamada K."/>
            <person name="Nakamura Y."/>
            <person name="Ichinomiya M."/>
            <person name="Sato N."/>
            <person name="Blanc-Mathieu R."/>
            <person name="Endo H."/>
            <person name="Kuwata A."/>
            <person name="Ogata H."/>
        </authorList>
    </citation>
    <scope>NUCLEOTIDE SEQUENCE [LARGE SCALE GENOMIC DNA]</scope>
</reference>
<comment type="caution">
    <text evidence="4">The sequence shown here is derived from an EMBL/GenBank/DDBJ whole genome shotgun (WGS) entry which is preliminary data.</text>
</comment>
<feature type="transmembrane region" description="Helical" evidence="3">
    <location>
        <begin position="134"/>
        <end position="156"/>
    </location>
</feature>
<feature type="transmembrane region" description="Helical" evidence="3">
    <location>
        <begin position="345"/>
        <end position="366"/>
    </location>
</feature>
<proteinExistence type="inferred from homology"/>
<dbReference type="EMBL" id="BRYB01001649">
    <property type="protein sequence ID" value="GMI30343.1"/>
    <property type="molecule type" value="Genomic_DNA"/>
</dbReference>
<dbReference type="InterPro" id="IPR002528">
    <property type="entry name" value="MATE_fam"/>
</dbReference>
<dbReference type="Proteomes" id="UP001165060">
    <property type="component" value="Unassembled WGS sequence"/>
</dbReference>
<evidence type="ECO:0000256" key="3">
    <source>
        <dbReference type="SAM" id="Phobius"/>
    </source>
</evidence>
<evidence type="ECO:0008006" key="6">
    <source>
        <dbReference type="Google" id="ProtNLM"/>
    </source>
</evidence>
<feature type="transmembrane region" description="Helical" evidence="3">
    <location>
        <begin position="46"/>
        <end position="72"/>
    </location>
</feature>
<feature type="transmembrane region" description="Helical" evidence="3">
    <location>
        <begin position="168"/>
        <end position="188"/>
    </location>
</feature>
<evidence type="ECO:0000313" key="5">
    <source>
        <dbReference type="Proteomes" id="UP001165060"/>
    </source>
</evidence>
<dbReference type="Pfam" id="PF01554">
    <property type="entry name" value="MatE"/>
    <property type="match status" value="2"/>
</dbReference>
<accession>A0ABQ6MQV3</accession>
<keyword evidence="3" id="KW-0812">Transmembrane</keyword>
<sequence>MGYLPELRSLLSISLPVTFNMLFYRLPWLTSLFFVGRISPEALASAGLASTICNVSGLSLVIGLSGALTTLASQAKGNLSSSSPSSPNATSPVTYLHRALLIHLLFTLPVGIFWQSRSLPLLLTSLGQSPPLAASASAYLALLAPGLWGHTAMFTLTPFCQSLSLPHLPAYSAMAAAALHPLWNHLLITTLGLGYLGAAAATSLTQCLGPLLLFCYLERTRAGRETLAAALHLPPDAAPDLSLTRGFLASVSSCAGLAQYLRLGLPGLVSISEWWASEVAIFWAGSPSLPSGDPPAVSLSAMSLYQSVNSSCFMFAVGVAVAGATRVGNHLGAGDAAAARFSGKAAVLLSALVSSSIGALLFLSPHSLLPSLLASSAAVVDLTASTIPLLAVYVLADGVQVCLSGLTKGLGLQWMGAPVVVVAYWLVGVPVARYLAFERGMGVLGLVGGMTAGTWVHFVMMGAVVACCVDWEREAGKAKARVGGGGGGEEEVSFVRVAGEEEEGLEMGDVGGGAEEPEDDFFSGMQMRMKETLTPKKGGGYVKVGGGGDLGSGGGEEEEDMDMEALEAMGAVDDDKRDRLGS</sequence>
<feature type="transmembrane region" description="Helical" evidence="3">
    <location>
        <begin position="7"/>
        <end position="26"/>
    </location>
</feature>
<keyword evidence="5" id="KW-1185">Reference proteome</keyword>
<feature type="region of interest" description="Disordered" evidence="2">
    <location>
        <begin position="538"/>
        <end position="560"/>
    </location>
</feature>
<comment type="similarity">
    <text evidence="1">Belongs to the multi antimicrobial extrusion (MATE) (TC 2.A.66.1) family.</text>
</comment>
<keyword evidence="3" id="KW-0472">Membrane</keyword>
<feature type="transmembrane region" description="Helical" evidence="3">
    <location>
        <begin position="417"/>
        <end position="437"/>
    </location>
</feature>
<evidence type="ECO:0000256" key="1">
    <source>
        <dbReference type="ARBA" id="ARBA00010199"/>
    </source>
</evidence>